<dbReference type="SUPFAM" id="SSF56601">
    <property type="entry name" value="beta-lactamase/transpeptidase-like"/>
    <property type="match status" value="1"/>
</dbReference>
<dbReference type="InterPro" id="IPR012338">
    <property type="entry name" value="Beta-lactam/transpept-like"/>
</dbReference>
<dbReference type="EMBL" id="SHNO01000001">
    <property type="protein sequence ID" value="MCX2977208.1"/>
    <property type="molecule type" value="Genomic_DNA"/>
</dbReference>
<keyword evidence="3" id="KW-1185">Reference proteome</keyword>
<dbReference type="InterPro" id="IPR001466">
    <property type="entry name" value="Beta-lactam-related"/>
</dbReference>
<dbReference type="PANTHER" id="PTHR43283:SF3">
    <property type="entry name" value="BETA-LACTAMASE FAMILY PROTEIN (AFU_ORTHOLOGUE AFUA_5G07500)"/>
    <property type="match status" value="1"/>
</dbReference>
<evidence type="ECO:0000313" key="3">
    <source>
        <dbReference type="Proteomes" id="UP001143304"/>
    </source>
</evidence>
<protein>
    <submittedName>
        <fullName evidence="2">Class A beta-lactamase-related serine hydrolase</fullName>
    </submittedName>
</protein>
<dbReference type="Proteomes" id="UP001143304">
    <property type="component" value="Unassembled WGS sequence"/>
</dbReference>
<reference evidence="2" key="1">
    <citation type="submission" date="2019-02" db="EMBL/GenBank/DDBJ databases">
        <authorList>
            <person name="Li S.-H."/>
        </authorList>
    </citation>
    <scope>NUCLEOTIDE SEQUENCE</scope>
    <source>
        <strain evidence="2">IMCC11814</strain>
    </source>
</reference>
<proteinExistence type="predicted"/>
<dbReference type="RefSeq" id="WP_279248937.1">
    <property type="nucleotide sequence ID" value="NZ_SHNO01000001.1"/>
</dbReference>
<organism evidence="2 3">
    <name type="scientific">Candidatus Marimicrobium litorale</name>
    <dbReference type="NCBI Taxonomy" id="2518991"/>
    <lineage>
        <taxon>Bacteria</taxon>
        <taxon>Pseudomonadati</taxon>
        <taxon>Pseudomonadota</taxon>
        <taxon>Gammaproteobacteria</taxon>
        <taxon>Cellvibrionales</taxon>
        <taxon>Halieaceae</taxon>
        <taxon>Marimicrobium</taxon>
    </lineage>
</organism>
<dbReference type="InterPro" id="IPR050789">
    <property type="entry name" value="Diverse_Enzym_Activities"/>
</dbReference>
<dbReference type="Pfam" id="PF00144">
    <property type="entry name" value="Beta-lactamase"/>
    <property type="match status" value="1"/>
</dbReference>
<keyword evidence="2" id="KW-0378">Hydrolase</keyword>
<accession>A0ABT3T4L9</accession>
<dbReference type="GO" id="GO:0016787">
    <property type="term" value="F:hydrolase activity"/>
    <property type="evidence" value="ECO:0007669"/>
    <property type="project" value="UniProtKB-KW"/>
</dbReference>
<evidence type="ECO:0000259" key="1">
    <source>
        <dbReference type="Pfam" id="PF00144"/>
    </source>
</evidence>
<gene>
    <name evidence="2" type="ORF">EYC82_07555</name>
</gene>
<evidence type="ECO:0000313" key="2">
    <source>
        <dbReference type="EMBL" id="MCX2977208.1"/>
    </source>
</evidence>
<name>A0ABT3T4L9_9GAMM</name>
<feature type="domain" description="Beta-lactamase-related" evidence="1">
    <location>
        <begin position="27"/>
        <end position="365"/>
    </location>
</feature>
<dbReference type="PANTHER" id="PTHR43283">
    <property type="entry name" value="BETA-LACTAMASE-RELATED"/>
    <property type="match status" value="1"/>
</dbReference>
<comment type="caution">
    <text evidence="2">The sequence shown here is derived from an EMBL/GenBank/DDBJ whole genome shotgun (WGS) entry which is preliminary data.</text>
</comment>
<dbReference type="Gene3D" id="3.40.710.10">
    <property type="entry name" value="DD-peptidase/beta-lactamase superfamily"/>
    <property type="match status" value="1"/>
</dbReference>
<sequence length="391" mass="42262">MEADYSTAVATELGLDSGRLADLRGRLQHAIDKGPLPSIQVALARHGKVAFFETFGKADASTRYNIFSCTKPLVASVIWHLMGQGLLDISERVSRYIPLFSEQGKQDITVEQVLCHTSGFPHADLDAPDWWTRQGRLDRMREWTLDWVPGSRMEYHPLSAHWVLAELIEVITGEDYRIHLQTCVLDPLGLGGLHLGLPLDTQKNIATVELVGEPPSPQEVRELFGRNVRLPGFAEQSLLMFNKPEVRQLGVPGGGAVGTAADLALFYQALMYNPSGLWRPDVLADATGRVRVDYADPITGAPANRGLGVVIAGSGKYLSHRGMGTTVSPRTFGHPGAGGQVAWGDPQSGISFSLLTSGMDANPLRSAHLCAAVSNRAGACAMPVPTAQKVR</sequence>